<accession>A0ABR2GYJ5</accession>
<keyword evidence="2" id="KW-1185">Reference proteome</keyword>
<dbReference type="EMBL" id="JAPFFF010000053">
    <property type="protein sequence ID" value="KAK8838995.1"/>
    <property type="molecule type" value="Genomic_DNA"/>
</dbReference>
<sequence>MMNHYSIQQMSILDLTEEEFSIFSTKQITVLIRKAQGATYEDILKEYPEISSPKVLTSLFKWILFGRKFEIAKTTSHPKTIGDV</sequence>
<proteinExistence type="predicted"/>
<evidence type="ECO:0000313" key="1">
    <source>
        <dbReference type="EMBL" id="KAK8838995.1"/>
    </source>
</evidence>
<comment type="caution">
    <text evidence="1">The sequence shown here is derived from an EMBL/GenBank/DDBJ whole genome shotgun (WGS) entry which is preliminary data.</text>
</comment>
<organism evidence="1 2">
    <name type="scientific">Tritrichomonas musculus</name>
    <dbReference type="NCBI Taxonomy" id="1915356"/>
    <lineage>
        <taxon>Eukaryota</taxon>
        <taxon>Metamonada</taxon>
        <taxon>Parabasalia</taxon>
        <taxon>Tritrichomonadida</taxon>
        <taxon>Tritrichomonadidae</taxon>
        <taxon>Tritrichomonas</taxon>
    </lineage>
</organism>
<reference evidence="1 2" key="1">
    <citation type="submission" date="2024-04" db="EMBL/GenBank/DDBJ databases">
        <title>Tritrichomonas musculus Genome.</title>
        <authorList>
            <person name="Alves-Ferreira E."/>
            <person name="Grigg M."/>
            <person name="Lorenzi H."/>
            <person name="Galac M."/>
        </authorList>
    </citation>
    <scope>NUCLEOTIDE SEQUENCE [LARGE SCALE GENOMIC DNA]</scope>
    <source>
        <strain evidence="1 2">EAF2021</strain>
    </source>
</reference>
<name>A0ABR2GYJ5_9EUKA</name>
<dbReference type="Proteomes" id="UP001470230">
    <property type="component" value="Unassembled WGS sequence"/>
</dbReference>
<protein>
    <submittedName>
        <fullName evidence="1">Uncharacterized protein</fullName>
    </submittedName>
</protein>
<evidence type="ECO:0000313" key="2">
    <source>
        <dbReference type="Proteomes" id="UP001470230"/>
    </source>
</evidence>
<gene>
    <name evidence="1" type="ORF">M9Y10_032458</name>
</gene>